<accession>A0A167V8D0</accession>
<dbReference type="InterPro" id="IPR039759">
    <property type="entry name" value="eIF2D_SUI1"/>
</dbReference>
<dbReference type="VEuPathDB" id="FungiDB:AAP_05826"/>
<dbReference type="EMBL" id="AZGZ01000037">
    <property type="protein sequence ID" value="KZZ87187.1"/>
    <property type="molecule type" value="Genomic_DNA"/>
</dbReference>
<dbReference type="InterPro" id="IPR048248">
    <property type="entry name" value="PUA_eIF2d-like"/>
</dbReference>
<dbReference type="InterPro" id="IPR015947">
    <property type="entry name" value="PUA-like_sf"/>
</dbReference>
<dbReference type="CDD" id="cd11608">
    <property type="entry name" value="eIF2D_C"/>
    <property type="match status" value="1"/>
</dbReference>
<dbReference type="FunFam" id="3.30.780.10:FF:000008">
    <property type="entry name" value="eukaryotic translation initiation factor 2D"/>
    <property type="match status" value="1"/>
</dbReference>
<comment type="caution">
    <text evidence="3">The sequence shown here is derived from an EMBL/GenBank/DDBJ whole genome shotgun (WGS) entry which is preliminary data.</text>
</comment>
<dbReference type="Proteomes" id="UP000242877">
    <property type="component" value="Unassembled WGS sequence"/>
</dbReference>
<dbReference type="SUPFAM" id="SSF88697">
    <property type="entry name" value="PUA domain-like"/>
    <property type="match status" value="1"/>
</dbReference>
<dbReference type="GO" id="GO:0001731">
    <property type="term" value="P:formation of translation preinitiation complex"/>
    <property type="evidence" value="ECO:0007669"/>
    <property type="project" value="InterPro"/>
</dbReference>
<feature type="compositionally biased region" description="Low complexity" evidence="1">
    <location>
        <begin position="41"/>
        <end position="56"/>
    </location>
</feature>
<dbReference type="PANTHER" id="PTHR12217:SF4">
    <property type="entry name" value="EUKARYOTIC TRANSLATION INITIATION FACTOR 2D"/>
    <property type="match status" value="1"/>
</dbReference>
<keyword evidence="3" id="KW-0396">Initiation factor</keyword>
<dbReference type="Gene3D" id="3.10.400.20">
    <property type="match status" value="1"/>
</dbReference>
<dbReference type="SUPFAM" id="SSF55159">
    <property type="entry name" value="eIF1-like"/>
    <property type="match status" value="1"/>
</dbReference>
<feature type="compositionally biased region" description="Polar residues" evidence="1">
    <location>
        <begin position="411"/>
        <end position="431"/>
    </location>
</feature>
<feature type="region of interest" description="Disordered" evidence="1">
    <location>
        <begin position="1"/>
        <end position="20"/>
    </location>
</feature>
<dbReference type="InterPro" id="IPR036877">
    <property type="entry name" value="SUI1_dom_sf"/>
</dbReference>
<dbReference type="InterPro" id="IPR057429">
    <property type="entry name" value="WH_eIF2D"/>
</dbReference>
<reference evidence="3 4" key="1">
    <citation type="journal article" date="2016" name="Genome Biol. Evol.">
        <title>Divergent and convergent evolution of fungal pathogenicity.</title>
        <authorList>
            <person name="Shang Y."/>
            <person name="Xiao G."/>
            <person name="Zheng P."/>
            <person name="Cen K."/>
            <person name="Zhan S."/>
            <person name="Wang C."/>
        </authorList>
    </citation>
    <scope>NUCLEOTIDE SEQUENCE [LARGE SCALE GENOMIC DNA]</scope>
    <source>
        <strain evidence="3 4">ARSEF 7405</strain>
    </source>
</reference>
<dbReference type="PROSITE" id="PS50296">
    <property type="entry name" value="SUI1"/>
    <property type="match status" value="1"/>
</dbReference>
<evidence type="ECO:0000256" key="1">
    <source>
        <dbReference type="SAM" id="MobiDB-lite"/>
    </source>
</evidence>
<sequence length="654" mass="72266">MFKKKPAIKPLAPLRSSEKRKVADKIIEQYKIQVPSDDEAASNADASAQSTSTTPSLSAIRASLLPEGTVAGRFETTVGPKLKPLRGTIYAGTFPGEEERVLWFRLEQGPGADDRFYPTVYTLWRHPGLTPLLHTPAMVMEKLYNGADLMTPGLAGGPPFPKGATAGAIVAVASTDKPSVPTFVGVCEIDVSSLGEVYGQRGHAVKGLQWEGDEIWSWGPPGKSGVPAPDHINGWFDESQGLSLEVDEVIEGDLKNLSLEDNAAQPVEEATLDEEPVQDERVDIPEPTTQEIDKAFVRAFLYYIHKQMKSHPQSPTHDISFPILPTTLISTILTPYIPLRTAEEAQYYNIKKTSWKTVKKFIKHLHKQKLVQSKDRNGGETVIMDIDFSHPLVKEFVPYKIPKIQPREDPQSQVATDAQEPSTYQQSTGSATEQTLNIKIVYKPVQKLTPDLFPPLSSTDRRNYYTSSDISKRLNDYLAAQEPPVVSKSNPRLITLNPFIANNILSSSRREDAQFLSRGAIFRDVLLKRLISDATLLVPHYAIIKPGQAFEDVKLKAGLGPKITVMLQRRMGNKVVTKVTGFEPFGIDASSLAEELQKKCASSSTTNKMTKDTMEVLVQGDQRKIVQQALTGRGVKAQWLEVIDKTQKKKAGAS</sequence>
<proteinExistence type="predicted"/>
<dbReference type="AlphaFoldDB" id="A0A167V8D0"/>
<feature type="domain" description="SUI1" evidence="2">
    <location>
        <begin position="563"/>
        <end position="634"/>
    </location>
</feature>
<evidence type="ECO:0000313" key="4">
    <source>
        <dbReference type="Proteomes" id="UP000242877"/>
    </source>
</evidence>
<feature type="region of interest" description="Disordered" evidence="1">
    <location>
        <begin position="405"/>
        <end position="431"/>
    </location>
</feature>
<dbReference type="Pfam" id="PF25304">
    <property type="entry name" value="WHD_eIF2D"/>
    <property type="match status" value="1"/>
</dbReference>
<dbReference type="PANTHER" id="PTHR12217">
    <property type="entry name" value="EUKARYOTIC TRANSLATION INITIATION FACTOR 2D"/>
    <property type="match status" value="1"/>
</dbReference>
<dbReference type="OrthoDB" id="199771at2759"/>
<dbReference type="GO" id="GO:0003743">
    <property type="term" value="F:translation initiation factor activity"/>
    <property type="evidence" value="ECO:0007669"/>
    <property type="project" value="UniProtKB-KW"/>
</dbReference>
<dbReference type="Pfam" id="PF01253">
    <property type="entry name" value="SUI1"/>
    <property type="match status" value="1"/>
</dbReference>
<protein>
    <submittedName>
        <fullName evidence="3">Translation initiation factor SUI1</fullName>
    </submittedName>
</protein>
<keyword evidence="3" id="KW-0648">Protein biosynthesis</keyword>
<gene>
    <name evidence="3" type="ORF">AAP_05826</name>
</gene>
<feature type="region of interest" description="Disordered" evidence="1">
    <location>
        <begin position="36"/>
        <end position="56"/>
    </location>
</feature>
<dbReference type="InterPro" id="IPR001950">
    <property type="entry name" value="SUI1"/>
</dbReference>
<dbReference type="InterPro" id="IPR039757">
    <property type="entry name" value="EIF2D"/>
</dbReference>
<dbReference type="Pfam" id="PF26292">
    <property type="entry name" value="PUA_elF2D"/>
    <property type="match status" value="1"/>
</dbReference>
<name>A0A167V8D0_9EURO</name>
<keyword evidence="4" id="KW-1185">Reference proteome</keyword>
<evidence type="ECO:0000259" key="2">
    <source>
        <dbReference type="PROSITE" id="PS50296"/>
    </source>
</evidence>
<dbReference type="Gene3D" id="3.30.780.10">
    <property type="entry name" value="SUI1-like domain"/>
    <property type="match status" value="1"/>
</dbReference>
<organism evidence="3 4">
    <name type="scientific">Ascosphaera apis ARSEF 7405</name>
    <dbReference type="NCBI Taxonomy" id="392613"/>
    <lineage>
        <taxon>Eukaryota</taxon>
        <taxon>Fungi</taxon>
        <taxon>Dikarya</taxon>
        <taxon>Ascomycota</taxon>
        <taxon>Pezizomycotina</taxon>
        <taxon>Eurotiomycetes</taxon>
        <taxon>Eurotiomycetidae</taxon>
        <taxon>Onygenales</taxon>
        <taxon>Ascosphaeraceae</taxon>
        <taxon>Ascosphaera</taxon>
    </lineage>
</organism>
<evidence type="ECO:0000313" key="3">
    <source>
        <dbReference type="EMBL" id="KZZ87187.1"/>
    </source>
</evidence>